<organism evidence="1 2">
    <name type="scientific">Symbiodinium microadriaticum</name>
    <name type="common">Dinoflagellate</name>
    <name type="synonym">Zooxanthella microadriatica</name>
    <dbReference type="NCBI Taxonomy" id="2951"/>
    <lineage>
        <taxon>Eukaryota</taxon>
        <taxon>Sar</taxon>
        <taxon>Alveolata</taxon>
        <taxon>Dinophyceae</taxon>
        <taxon>Suessiales</taxon>
        <taxon>Symbiodiniaceae</taxon>
        <taxon>Symbiodinium</taxon>
    </lineage>
</organism>
<dbReference type="Proteomes" id="UP000186817">
    <property type="component" value="Unassembled WGS sequence"/>
</dbReference>
<name>A0A1Q9EWQ6_SYMMI</name>
<comment type="caution">
    <text evidence="1">The sequence shown here is derived from an EMBL/GenBank/DDBJ whole genome shotgun (WGS) entry which is preliminary data.</text>
</comment>
<evidence type="ECO:0000313" key="2">
    <source>
        <dbReference type="Proteomes" id="UP000186817"/>
    </source>
</evidence>
<dbReference type="AlphaFoldDB" id="A0A1Q9EWQ6"/>
<keyword evidence="2" id="KW-1185">Reference proteome</keyword>
<protein>
    <submittedName>
        <fullName evidence="1">Uncharacterized protein</fullName>
    </submittedName>
</protein>
<reference evidence="1 2" key="1">
    <citation type="submission" date="2016-02" db="EMBL/GenBank/DDBJ databases">
        <title>Genome analysis of coral dinoflagellate symbionts highlights evolutionary adaptations to a symbiotic lifestyle.</title>
        <authorList>
            <person name="Aranda M."/>
            <person name="Li Y."/>
            <person name="Liew Y.J."/>
            <person name="Baumgarten S."/>
            <person name="Simakov O."/>
            <person name="Wilson M."/>
            <person name="Piel J."/>
            <person name="Ashoor H."/>
            <person name="Bougouffa S."/>
            <person name="Bajic V.B."/>
            <person name="Ryu T."/>
            <person name="Ravasi T."/>
            <person name="Bayer T."/>
            <person name="Micklem G."/>
            <person name="Kim H."/>
            <person name="Bhak J."/>
            <person name="Lajeunesse T.C."/>
            <person name="Voolstra C.R."/>
        </authorList>
    </citation>
    <scope>NUCLEOTIDE SEQUENCE [LARGE SCALE GENOMIC DNA]</scope>
    <source>
        <strain evidence="1 2">CCMP2467</strain>
    </source>
</reference>
<sequence length="70" mass="7360">MPSCPEMDAKVKELEVKVEEANSGIAEAAKLGAVHFVQQAKGALPGNSLLVAETADVVVVFSCEKVFTDL</sequence>
<gene>
    <name evidence="1" type="ORF">AK812_SmicGene4221</name>
</gene>
<proteinExistence type="predicted"/>
<accession>A0A1Q9EWQ6</accession>
<evidence type="ECO:0000313" key="1">
    <source>
        <dbReference type="EMBL" id="OLQ11880.1"/>
    </source>
</evidence>
<dbReference type="EMBL" id="LSRX01000052">
    <property type="protein sequence ID" value="OLQ11880.1"/>
    <property type="molecule type" value="Genomic_DNA"/>
</dbReference>